<feature type="transmembrane region" description="Helical" evidence="14">
    <location>
        <begin position="72"/>
        <end position="94"/>
    </location>
</feature>
<name>A0AAV9IXB6_CYACA</name>
<comment type="subcellular location">
    <subcellularLocation>
        <location evidence="1">Membrane</location>
        <topology evidence="1">Multi-pass membrane protein</topology>
    </subcellularLocation>
</comment>
<dbReference type="GO" id="GO:0016717">
    <property type="term" value="F:oxidoreductase activity, acting on paired donors, with oxidation of a pair of donors resulting in the reduction of molecular oxygen to two molecules of water"/>
    <property type="evidence" value="ECO:0007669"/>
    <property type="project" value="InterPro"/>
</dbReference>
<evidence type="ECO:0000256" key="4">
    <source>
        <dbReference type="ARBA" id="ARBA00022692"/>
    </source>
</evidence>
<evidence type="ECO:0000313" key="16">
    <source>
        <dbReference type="EMBL" id="KAK4536738.1"/>
    </source>
</evidence>
<keyword evidence="11 12" id="KW-0275">Fatty acid biosynthesis</keyword>
<protein>
    <recommendedName>
        <fullName evidence="15">Fatty acid desaturase domain-containing protein</fullName>
    </recommendedName>
</protein>
<dbReference type="InterPro" id="IPR015876">
    <property type="entry name" value="Acyl-CoA_DS"/>
</dbReference>
<dbReference type="PANTHER" id="PTHR11351">
    <property type="entry name" value="ACYL-COA DESATURASE"/>
    <property type="match status" value="1"/>
</dbReference>
<dbReference type="PRINTS" id="PR00075">
    <property type="entry name" value="FACDDSATRASE"/>
</dbReference>
<dbReference type="GO" id="GO:0016020">
    <property type="term" value="C:membrane"/>
    <property type="evidence" value="ECO:0007669"/>
    <property type="project" value="UniProtKB-SubCell"/>
</dbReference>
<evidence type="ECO:0000256" key="8">
    <source>
        <dbReference type="ARBA" id="ARBA00023004"/>
    </source>
</evidence>
<evidence type="ECO:0000256" key="14">
    <source>
        <dbReference type="SAM" id="Phobius"/>
    </source>
</evidence>
<evidence type="ECO:0000256" key="3">
    <source>
        <dbReference type="ARBA" id="ARBA00022516"/>
    </source>
</evidence>
<sequence length="368" mass="42391">MCRVKEAARQPSTPASDAKHLPGTCLSPTPSRSHYCNITRLMCSPALWAFCWVHGMALKGLSDLHFRPRPSACWLGVFTYGLRMFGITAGYHRYFSHRSFKTSRAFQFVLAVLGASSCQKGVLWWASWHRHHHQNADNERDAHSPVRRGFWWSHFGWFLLSDAHTEVVRALVPDLLRYPELRALDRWHLLPGVLLALACYFLGGGYDALVCGFFVSTVALWHATFTINSLSHMFGTRRFQCEFQGDCNARNNVWLAILTLGEGWHNNHHSFMGSARQGFYWFEFDPSYWVIRVLARLGLVSQVREPPLQELQRRRLPAAAQRQRVCSCEYRRRRRQHVEDRESCSLAVPTLFQITACPVAGKESPRER</sequence>
<keyword evidence="17" id="KW-1185">Reference proteome</keyword>
<keyword evidence="7 12" id="KW-0560">Oxidoreductase</keyword>
<dbReference type="Pfam" id="PF00487">
    <property type="entry name" value="FA_desaturase"/>
    <property type="match status" value="1"/>
</dbReference>
<organism evidence="16 17">
    <name type="scientific">Cyanidium caldarium</name>
    <name type="common">Red alga</name>
    <dbReference type="NCBI Taxonomy" id="2771"/>
    <lineage>
        <taxon>Eukaryota</taxon>
        <taxon>Rhodophyta</taxon>
        <taxon>Bangiophyceae</taxon>
        <taxon>Cyanidiales</taxon>
        <taxon>Cyanidiaceae</taxon>
        <taxon>Cyanidium</taxon>
    </lineage>
</organism>
<comment type="caution">
    <text evidence="16">The sequence shown here is derived from an EMBL/GenBank/DDBJ whole genome shotgun (WGS) entry which is preliminary data.</text>
</comment>
<comment type="domain">
    <text evidence="12">The histidine box domains are involved in binding the catalytic metal ions.</text>
</comment>
<feature type="region of interest" description="Disordered" evidence="13">
    <location>
        <begin position="1"/>
        <end position="20"/>
    </location>
</feature>
<keyword evidence="8" id="KW-0408">Iron</keyword>
<comment type="cofactor">
    <cofactor evidence="12">
        <name>Fe(2+)</name>
        <dbReference type="ChEBI" id="CHEBI:29033"/>
    </cofactor>
</comment>
<comment type="similarity">
    <text evidence="2 12">Belongs to the fatty acid desaturase type 1 family.</text>
</comment>
<proteinExistence type="inferred from homology"/>
<keyword evidence="4 12" id="KW-0812">Transmembrane</keyword>
<feature type="transmembrane region" description="Helical" evidence="14">
    <location>
        <begin position="212"/>
        <end position="230"/>
    </location>
</feature>
<keyword evidence="10 14" id="KW-0472">Membrane</keyword>
<feature type="transmembrane region" description="Helical" evidence="14">
    <location>
        <begin position="187"/>
        <end position="206"/>
    </location>
</feature>
<keyword evidence="6 14" id="KW-1133">Transmembrane helix</keyword>
<evidence type="ECO:0000259" key="15">
    <source>
        <dbReference type="Pfam" id="PF00487"/>
    </source>
</evidence>
<dbReference type="CDD" id="cd03505">
    <property type="entry name" value="Delta9-FADS-like"/>
    <property type="match status" value="1"/>
</dbReference>
<reference evidence="16 17" key="1">
    <citation type="submission" date="2022-07" db="EMBL/GenBank/DDBJ databases">
        <title>Genome-wide signatures of adaptation to extreme environments.</title>
        <authorList>
            <person name="Cho C.H."/>
            <person name="Yoon H.S."/>
        </authorList>
    </citation>
    <scope>NUCLEOTIDE SEQUENCE [LARGE SCALE GENOMIC DNA]</scope>
    <source>
        <strain evidence="16 17">DBV 063 E5</strain>
    </source>
</reference>
<evidence type="ECO:0000256" key="2">
    <source>
        <dbReference type="ARBA" id="ARBA00009295"/>
    </source>
</evidence>
<evidence type="ECO:0000313" key="17">
    <source>
        <dbReference type="Proteomes" id="UP001301350"/>
    </source>
</evidence>
<evidence type="ECO:0000256" key="9">
    <source>
        <dbReference type="ARBA" id="ARBA00023098"/>
    </source>
</evidence>
<evidence type="ECO:0000256" key="7">
    <source>
        <dbReference type="ARBA" id="ARBA00023002"/>
    </source>
</evidence>
<gene>
    <name evidence="16" type="ORF">CDCA_CDCA09G2763</name>
</gene>
<evidence type="ECO:0000256" key="5">
    <source>
        <dbReference type="ARBA" id="ARBA00022832"/>
    </source>
</evidence>
<keyword evidence="5" id="KW-0276">Fatty acid metabolism</keyword>
<dbReference type="PANTHER" id="PTHR11351:SF31">
    <property type="entry name" value="DESATURASE 1, ISOFORM A-RELATED"/>
    <property type="match status" value="1"/>
</dbReference>
<dbReference type="Proteomes" id="UP001301350">
    <property type="component" value="Unassembled WGS sequence"/>
</dbReference>
<evidence type="ECO:0000256" key="12">
    <source>
        <dbReference type="RuleBase" id="RU000581"/>
    </source>
</evidence>
<keyword evidence="3 12" id="KW-0444">Lipid biosynthesis</keyword>
<keyword evidence="9" id="KW-0443">Lipid metabolism</keyword>
<evidence type="ECO:0000256" key="11">
    <source>
        <dbReference type="ARBA" id="ARBA00023160"/>
    </source>
</evidence>
<evidence type="ECO:0000256" key="1">
    <source>
        <dbReference type="ARBA" id="ARBA00004141"/>
    </source>
</evidence>
<feature type="domain" description="Fatty acid desaturase" evidence="15">
    <location>
        <begin position="72"/>
        <end position="273"/>
    </location>
</feature>
<evidence type="ECO:0000256" key="10">
    <source>
        <dbReference type="ARBA" id="ARBA00023136"/>
    </source>
</evidence>
<evidence type="ECO:0000256" key="6">
    <source>
        <dbReference type="ARBA" id="ARBA00022989"/>
    </source>
</evidence>
<dbReference type="EMBL" id="JANCYW010000009">
    <property type="protein sequence ID" value="KAK4536738.1"/>
    <property type="molecule type" value="Genomic_DNA"/>
</dbReference>
<dbReference type="AlphaFoldDB" id="A0AAV9IXB6"/>
<evidence type="ECO:0000256" key="13">
    <source>
        <dbReference type="SAM" id="MobiDB-lite"/>
    </source>
</evidence>
<accession>A0AAV9IXB6</accession>
<dbReference type="GO" id="GO:0006633">
    <property type="term" value="P:fatty acid biosynthetic process"/>
    <property type="evidence" value="ECO:0007669"/>
    <property type="project" value="UniProtKB-KW"/>
</dbReference>
<dbReference type="InterPro" id="IPR005804">
    <property type="entry name" value="FA_desaturase_dom"/>
</dbReference>